<sequence>MPAPVILGVLSRFFISILSFPSACCACAKMIIQSLGLIVCPPPDSSGHADLPREPLGEQPLKVTLAWFIMLQADISGLHYVTSARPSIDKSRRQQRGQEVASFAPLEVELGQDEDLPMDADGETGGDDDDDEFKIEVVSLTSSQTPNRLFEIADLGDPGLFHGWVDVQGTGVANDYCRVVGKAKRKFLSCQLADRGGEGHHYVSKLGFTLGQPGTWFMRDMDGDGRDDYCRCVGNLSKSQVTCMKAGERGFFGSPFQGGSEHTFTLPGSGHCVDRQLSQLPRSSQIPRPRPLPHHFHHRSPNTASCWPSTHSRVTDVWCSPKLSLTSSSASGRNKHSGGPLVASGPLSKHDYDLDLSSILIKLRGSQDWGRSKAKVKHHTRLHDETFEVKRGLGLLVGYAATISG</sequence>
<accession>A0AAE1AUY3</accession>
<dbReference type="AlphaFoldDB" id="A0AAE1AUY3"/>
<evidence type="ECO:0000313" key="2">
    <source>
        <dbReference type="EMBL" id="KAK3794393.1"/>
    </source>
</evidence>
<keyword evidence="3" id="KW-1185">Reference proteome</keyword>
<gene>
    <name evidence="2" type="ORF">RRG08_061060</name>
</gene>
<evidence type="ECO:0000256" key="1">
    <source>
        <dbReference type="SAM" id="SignalP"/>
    </source>
</evidence>
<name>A0AAE1AUY3_9GAST</name>
<reference evidence="2" key="1">
    <citation type="journal article" date="2023" name="G3 (Bethesda)">
        <title>A reference genome for the long-term kleptoplast-retaining sea slug Elysia crispata morphotype clarki.</title>
        <authorList>
            <person name="Eastman K.E."/>
            <person name="Pendleton A.L."/>
            <person name="Shaikh M.A."/>
            <person name="Suttiyut T."/>
            <person name="Ogas R."/>
            <person name="Tomko P."/>
            <person name="Gavelis G."/>
            <person name="Widhalm J.R."/>
            <person name="Wisecaver J.H."/>
        </authorList>
    </citation>
    <scope>NUCLEOTIDE SEQUENCE</scope>
    <source>
        <strain evidence="2">ECLA1</strain>
    </source>
</reference>
<comment type="caution">
    <text evidence="2">The sequence shown here is derived from an EMBL/GenBank/DDBJ whole genome shotgun (WGS) entry which is preliminary data.</text>
</comment>
<feature type="chain" id="PRO_5042154610" evidence="1">
    <location>
        <begin position="20"/>
        <end position="405"/>
    </location>
</feature>
<dbReference type="Proteomes" id="UP001283361">
    <property type="component" value="Unassembled WGS sequence"/>
</dbReference>
<feature type="signal peptide" evidence="1">
    <location>
        <begin position="1"/>
        <end position="19"/>
    </location>
</feature>
<organism evidence="2 3">
    <name type="scientific">Elysia crispata</name>
    <name type="common">lettuce slug</name>
    <dbReference type="NCBI Taxonomy" id="231223"/>
    <lineage>
        <taxon>Eukaryota</taxon>
        <taxon>Metazoa</taxon>
        <taxon>Spiralia</taxon>
        <taxon>Lophotrochozoa</taxon>
        <taxon>Mollusca</taxon>
        <taxon>Gastropoda</taxon>
        <taxon>Heterobranchia</taxon>
        <taxon>Euthyneura</taxon>
        <taxon>Panpulmonata</taxon>
        <taxon>Sacoglossa</taxon>
        <taxon>Placobranchoidea</taxon>
        <taxon>Plakobranchidae</taxon>
        <taxon>Elysia</taxon>
    </lineage>
</organism>
<dbReference type="EMBL" id="JAWDGP010001129">
    <property type="protein sequence ID" value="KAK3794393.1"/>
    <property type="molecule type" value="Genomic_DNA"/>
</dbReference>
<protein>
    <submittedName>
        <fullName evidence="2">Uncharacterized protein</fullName>
    </submittedName>
</protein>
<keyword evidence="1" id="KW-0732">Signal</keyword>
<evidence type="ECO:0000313" key="3">
    <source>
        <dbReference type="Proteomes" id="UP001283361"/>
    </source>
</evidence>
<proteinExistence type="predicted"/>